<dbReference type="InterPro" id="IPR012292">
    <property type="entry name" value="Globin/Proto"/>
</dbReference>
<dbReference type="InterPro" id="IPR050415">
    <property type="entry name" value="MRET"/>
</dbReference>
<evidence type="ECO:0000313" key="15">
    <source>
        <dbReference type="Proteomes" id="UP000322244"/>
    </source>
</evidence>
<dbReference type="Gene3D" id="3.40.50.80">
    <property type="entry name" value="Nucleotide-binding domain of ferredoxin-NADP reductase (FNR) module"/>
    <property type="match status" value="1"/>
</dbReference>
<dbReference type="InterPro" id="IPR009050">
    <property type="entry name" value="Globin-like_sf"/>
</dbReference>
<dbReference type="PRINTS" id="PR00410">
    <property type="entry name" value="PHEHYDRXLASE"/>
</dbReference>
<feature type="domain" description="FAD-binding FR-type" evidence="13">
    <location>
        <begin position="143"/>
        <end position="243"/>
    </location>
</feature>
<keyword evidence="5" id="KW-0001">2Fe-2S</keyword>
<dbReference type="EC" id="1.14.12.17" evidence="4"/>
<dbReference type="InterPro" id="IPR039261">
    <property type="entry name" value="FNR_nucleotide-bd"/>
</dbReference>
<dbReference type="InterPro" id="IPR017927">
    <property type="entry name" value="FAD-bd_FR_type"/>
</dbReference>
<evidence type="ECO:0000256" key="8">
    <source>
        <dbReference type="ARBA" id="ARBA00023027"/>
    </source>
</evidence>
<dbReference type="GO" id="GO:0020037">
    <property type="term" value="F:heme binding"/>
    <property type="evidence" value="ECO:0007669"/>
    <property type="project" value="InterPro"/>
</dbReference>
<keyword evidence="11" id="KW-0561">Oxygen transport</keyword>
<keyword evidence="11" id="KW-0813">Transport</keyword>
<dbReference type="InterPro" id="IPR017938">
    <property type="entry name" value="Riboflavin_synthase-like_b-brl"/>
</dbReference>
<evidence type="ECO:0000256" key="3">
    <source>
        <dbReference type="ARBA" id="ARBA00006401"/>
    </source>
</evidence>
<dbReference type="GO" id="GO:0019825">
    <property type="term" value="F:oxygen binding"/>
    <property type="evidence" value="ECO:0007669"/>
    <property type="project" value="InterPro"/>
</dbReference>
<keyword evidence="8" id="KW-0520">NAD</keyword>
<comment type="similarity">
    <text evidence="3">In the C-terminal section; belongs to the flavoprotein pyridine nucleotide cytochrome reductase family.</text>
</comment>
<sequence length="386" mass="43511">MNLREIALVRTNFRSVTETPNGRDRLSNSFYGLLFGENPMFRQLFPATMEHQRDRLVDAIQIVLDHLEQPDIARGFLEQLGRDHRKYGVDGSHYAAAARALHGALRAYTGPAFWTDSIDQAWWHVATLISDSMASGADTDDMPSHWDGTVVDHRRVLDDLAIVRLRTDTPIPYEAGQYLSVRTPQRPRMWRYLSPAIPSNPHGEIEFHIRRISGGWVSPSMVNETRVGDRWSLSSPLGGLKVDLDSGDDVLMIGSGTGIAPLRAQIMEMSSRGINPRVHLFVGGRHPCDLYDLYTMWELAMVNPWLTVVPVSEEENDPWWHVEPPREHPIGMHQRLVGPIGKVVASFGAWTDRQIQIAGSPRMVAETTQELLAAGTPWERIQHDPV</sequence>
<dbReference type="Pfam" id="PF00042">
    <property type="entry name" value="Globin"/>
    <property type="match status" value="1"/>
</dbReference>
<dbReference type="PANTHER" id="PTHR47354">
    <property type="entry name" value="NADH OXIDOREDUCTASE HCR"/>
    <property type="match status" value="1"/>
</dbReference>
<dbReference type="AlphaFoldDB" id="A0A5A7S7T7"/>
<dbReference type="SUPFAM" id="SSF63380">
    <property type="entry name" value="Riboflavin synthase domain-like"/>
    <property type="match status" value="1"/>
</dbReference>
<accession>A0A5A7S7T7</accession>
<dbReference type="Gene3D" id="1.10.490.10">
    <property type="entry name" value="Globins"/>
    <property type="match status" value="1"/>
</dbReference>
<organism evidence="14 15">
    <name type="scientific">Antrihabitans cavernicola</name>
    <dbReference type="NCBI Taxonomy" id="2495913"/>
    <lineage>
        <taxon>Bacteria</taxon>
        <taxon>Bacillati</taxon>
        <taxon>Actinomycetota</taxon>
        <taxon>Actinomycetes</taxon>
        <taxon>Mycobacteriales</taxon>
        <taxon>Nocardiaceae</taxon>
        <taxon>Antrihabitans</taxon>
    </lineage>
</organism>
<evidence type="ECO:0000256" key="6">
    <source>
        <dbReference type="ARBA" id="ARBA00022857"/>
    </source>
</evidence>
<evidence type="ECO:0000256" key="10">
    <source>
        <dbReference type="ARBA" id="ARBA00049433"/>
    </source>
</evidence>
<keyword evidence="11" id="KW-0479">Metal-binding</keyword>
<comment type="catalytic activity">
    <reaction evidence="10">
        <text>2 nitric oxide + NADPH + 2 O2 = 2 nitrate + NADP(+) + H(+)</text>
        <dbReference type="Rhea" id="RHEA:19465"/>
        <dbReference type="ChEBI" id="CHEBI:15378"/>
        <dbReference type="ChEBI" id="CHEBI:15379"/>
        <dbReference type="ChEBI" id="CHEBI:16480"/>
        <dbReference type="ChEBI" id="CHEBI:17632"/>
        <dbReference type="ChEBI" id="CHEBI:57783"/>
        <dbReference type="ChEBI" id="CHEBI:58349"/>
        <dbReference type="EC" id="1.14.12.17"/>
    </reaction>
</comment>
<evidence type="ECO:0000256" key="5">
    <source>
        <dbReference type="ARBA" id="ARBA00022714"/>
    </source>
</evidence>
<dbReference type="GO" id="GO:0005344">
    <property type="term" value="F:oxygen carrier activity"/>
    <property type="evidence" value="ECO:0007669"/>
    <property type="project" value="UniProtKB-KW"/>
</dbReference>
<dbReference type="SUPFAM" id="SSF46458">
    <property type="entry name" value="Globin-like"/>
    <property type="match status" value="1"/>
</dbReference>
<dbReference type="CDD" id="cd19753">
    <property type="entry name" value="Mb-like_oxidoreductase"/>
    <property type="match status" value="1"/>
</dbReference>
<comment type="cofactor">
    <cofactor evidence="2">
        <name>FAD</name>
        <dbReference type="ChEBI" id="CHEBI:57692"/>
    </cofactor>
</comment>
<reference evidence="14 15" key="1">
    <citation type="submission" date="2019-07" db="EMBL/GenBank/DDBJ databases">
        <title>Rhodococcus cavernicolus sp. nov., isolated from a cave.</title>
        <authorList>
            <person name="Lee S.D."/>
        </authorList>
    </citation>
    <scope>NUCLEOTIDE SEQUENCE [LARGE SCALE GENOMIC DNA]</scope>
    <source>
        <strain evidence="14 15">C1-24</strain>
    </source>
</reference>
<dbReference type="CDD" id="cd06187">
    <property type="entry name" value="O2ase_reductase_like"/>
    <property type="match status" value="1"/>
</dbReference>
<comment type="similarity">
    <text evidence="11">Belongs to the globin family.</text>
</comment>
<evidence type="ECO:0000256" key="7">
    <source>
        <dbReference type="ARBA" id="ARBA00023014"/>
    </source>
</evidence>
<dbReference type="PANTHER" id="PTHR47354:SF5">
    <property type="entry name" value="PROTEIN RFBI"/>
    <property type="match status" value="1"/>
</dbReference>
<dbReference type="GO" id="GO:0051537">
    <property type="term" value="F:2 iron, 2 sulfur cluster binding"/>
    <property type="evidence" value="ECO:0007669"/>
    <property type="project" value="UniProtKB-KW"/>
</dbReference>
<feature type="domain" description="Globin" evidence="12">
    <location>
        <begin position="1"/>
        <end position="138"/>
    </location>
</feature>
<dbReference type="Pfam" id="PF00970">
    <property type="entry name" value="FAD_binding_6"/>
    <property type="match status" value="1"/>
</dbReference>
<keyword evidence="6" id="KW-0521">NADP</keyword>
<dbReference type="GO" id="GO:0008941">
    <property type="term" value="F:nitric oxide dioxygenase NAD(P)H activity"/>
    <property type="evidence" value="ECO:0007669"/>
    <property type="project" value="UniProtKB-EC"/>
</dbReference>
<keyword evidence="11" id="KW-0408">Iron</keyword>
<dbReference type="PROSITE" id="PS01033">
    <property type="entry name" value="GLOBIN"/>
    <property type="match status" value="1"/>
</dbReference>
<evidence type="ECO:0000256" key="4">
    <source>
        <dbReference type="ARBA" id="ARBA00012229"/>
    </source>
</evidence>
<keyword evidence="11" id="KW-0349">Heme</keyword>
<dbReference type="PROSITE" id="PS51384">
    <property type="entry name" value="FAD_FR"/>
    <property type="match status" value="1"/>
</dbReference>
<dbReference type="OrthoDB" id="3213438at2"/>
<evidence type="ECO:0000256" key="9">
    <source>
        <dbReference type="ARBA" id="ARBA00048649"/>
    </source>
</evidence>
<dbReference type="Proteomes" id="UP000322244">
    <property type="component" value="Unassembled WGS sequence"/>
</dbReference>
<evidence type="ECO:0000313" key="14">
    <source>
        <dbReference type="EMBL" id="KAA0018953.1"/>
    </source>
</evidence>
<dbReference type="InterPro" id="IPR008333">
    <property type="entry name" value="Cbr1-like_FAD-bd_dom"/>
</dbReference>
<dbReference type="Gene3D" id="2.40.30.10">
    <property type="entry name" value="Translation factors"/>
    <property type="match status" value="1"/>
</dbReference>
<gene>
    <name evidence="14" type="ORF">FOY51_23230</name>
</gene>
<comment type="cofactor">
    <cofactor evidence="1">
        <name>heme b</name>
        <dbReference type="ChEBI" id="CHEBI:60344"/>
    </cofactor>
</comment>
<dbReference type="InterPro" id="IPR001433">
    <property type="entry name" value="OxRdtase_FAD/NAD-bd"/>
</dbReference>
<proteinExistence type="inferred from homology"/>
<evidence type="ECO:0000256" key="11">
    <source>
        <dbReference type="RuleBase" id="RU000356"/>
    </source>
</evidence>
<dbReference type="RefSeq" id="WP_149432658.1">
    <property type="nucleotide sequence ID" value="NZ_VLNY01000016.1"/>
</dbReference>
<protein>
    <recommendedName>
        <fullName evidence="4">nitric oxide dioxygenase</fullName>
        <ecNumber evidence="4">1.14.12.17</ecNumber>
    </recommendedName>
</protein>
<name>A0A5A7S7T7_9NOCA</name>
<dbReference type="InterPro" id="IPR000971">
    <property type="entry name" value="Globin"/>
</dbReference>
<evidence type="ECO:0000259" key="12">
    <source>
        <dbReference type="PROSITE" id="PS01033"/>
    </source>
</evidence>
<dbReference type="SUPFAM" id="SSF52343">
    <property type="entry name" value="Ferredoxin reductase-like, C-terminal NADP-linked domain"/>
    <property type="match status" value="1"/>
</dbReference>
<keyword evidence="7" id="KW-0411">Iron-sulfur</keyword>
<comment type="catalytic activity">
    <reaction evidence="9">
        <text>2 nitric oxide + NADH + 2 O2 = 2 nitrate + NAD(+) + H(+)</text>
        <dbReference type="Rhea" id="RHEA:19469"/>
        <dbReference type="ChEBI" id="CHEBI:15378"/>
        <dbReference type="ChEBI" id="CHEBI:15379"/>
        <dbReference type="ChEBI" id="CHEBI:16480"/>
        <dbReference type="ChEBI" id="CHEBI:17632"/>
        <dbReference type="ChEBI" id="CHEBI:57540"/>
        <dbReference type="ChEBI" id="CHEBI:57945"/>
        <dbReference type="EC" id="1.14.12.17"/>
    </reaction>
</comment>
<comment type="caution">
    <text evidence="14">The sequence shown here is derived from an EMBL/GenBank/DDBJ whole genome shotgun (WGS) entry which is preliminary data.</text>
</comment>
<dbReference type="EMBL" id="VLNY01000016">
    <property type="protein sequence ID" value="KAA0018953.1"/>
    <property type="molecule type" value="Genomic_DNA"/>
</dbReference>
<keyword evidence="15" id="KW-1185">Reference proteome</keyword>
<evidence type="ECO:0000256" key="2">
    <source>
        <dbReference type="ARBA" id="ARBA00001974"/>
    </source>
</evidence>
<dbReference type="Pfam" id="PF00175">
    <property type="entry name" value="NAD_binding_1"/>
    <property type="match status" value="1"/>
</dbReference>
<evidence type="ECO:0000259" key="13">
    <source>
        <dbReference type="PROSITE" id="PS51384"/>
    </source>
</evidence>
<evidence type="ECO:0000256" key="1">
    <source>
        <dbReference type="ARBA" id="ARBA00001970"/>
    </source>
</evidence>